<comment type="caution">
    <text evidence="3">The sequence shown here is derived from an EMBL/GenBank/DDBJ whole genome shotgun (WGS) entry which is preliminary data.</text>
</comment>
<evidence type="ECO:0000313" key="3">
    <source>
        <dbReference type="EMBL" id="KAG0261792.1"/>
    </source>
</evidence>
<name>A0AAD4H0Y7_9FUNG</name>
<dbReference type="AlphaFoldDB" id="A0AAD4H0Y7"/>
<evidence type="ECO:0000256" key="2">
    <source>
        <dbReference type="SAM" id="Phobius"/>
    </source>
</evidence>
<accession>A0AAD4H0Y7</accession>
<reference evidence="3" key="1">
    <citation type="journal article" date="2020" name="Fungal Divers.">
        <title>Resolving the Mortierellaceae phylogeny through synthesis of multi-gene phylogenetics and phylogenomics.</title>
        <authorList>
            <person name="Vandepol N."/>
            <person name="Liber J."/>
            <person name="Desiro A."/>
            <person name="Na H."/>
            <person name="Kennedy M."/>
            <person name="Barry K."/>
            <person name="Grigoriev I.V."/>
            <person name="Miller A.N."/>
            <person name="O'Donnell K."/>
            <person name="Stajich J.E."/>
            <person name="Bonito G."/>
        </authorList>
    </citation>
    <scope>NUCLEOTIDE SEQUENCE</scope>
    <source>
        <strain evidence="3">NRRL 28262</strain>
    </source>
</reference>
<keyword evidence="2" id="KW-0472">Membrane</keyword>
<keyword evidence="4" id="KW-1185">Reference proteome</keyword>
<dbReference type="EMBL" id="JAAAIL010002011">
    <property type="protein sequence ID" value="KAG0261792.1"/>
    <property type="molecule type" value="Genomic_DNA"/>
</dbReference>
<proteinExistence type="predicted"/>
<dbReference type="Proteomes" id="UP001194580">
    <property type="component" value="Unassembled WGS sequence"/>
</dbReference>
<keyword evidence="2" id="KW-1133">Transmembrane helix</keyword>
<evidence type="ECO:0000256" key="1">
    <source>
        <dbReference type="SAM" id="MobiDB-lite"/>
    </source>
</evidence>
<gene>
    <name evidence="3" type="ORF">BGZ95_004168</name>
</gene>
<keyword evidence="2" id="KW-0812">Transmembrane</keyword>
<feature type="region of interest" description="Disordered" evidence="1">
    <location>
        <begin position="198"/>
        <end position="222"/>
    </location>
</feature>
<protein>
    <submittedName>
        <fullName evidence="3">Uncharacterized protein</fullName>
    </submittedName>
</protein>
<feature type="transmembrane region" description="Helical" evidence="2">
    <location>
        <begin position="141"/>
        <end position="163"/>
    </location>
</feature>
<evidence type="ECO:0000313" key="4">
    <source>
        <dbReference type="Proteomes" id="UP001194580"/>
    </source>
</evidence>
<sequence>MQDPSYDYTLKGFFPYWLRIRSGYIILRDGIFYRGDIGKYFTGVLESVFEGIKNITGTFAHPADGMMHFYLFGGRRKNATFFGGLGSYQIEAGAMAGPYTVNIPNNINSNATFHSQHQRVIASMRTPPAPLSGDSAMDKGLLGFIIAMLLSAVLTPIISCLVTRRRKHIRAIKEKADEEVRDSISKQEEYFNEGIIPYSESDGGTGKGEHVPGYTGSPGQDNNIVHLGFSRHPRPNIVTSLGDD</sequence>
<organism evidence="3 4">
    <name type="scientific">Linnemannia exigua</name>
    <dbReference type="NCBI Taxonomy" id="604196"/>
    <lineage>
        <taxon>Eukaryota</taxon>
        <taxon>Fungi</taxon>
        <taxon>Fungi incertae sedis</taxon>
        <taxon>Mucoromycota</taxon>
        <taxon>Mortierellomycotina</taxon>
        <taxon>Mortierellomycetes</taxon>
        <taxon>Mortierellales</taxon>
        <taxon>Mortierellaceae</taxon>
        <taxon>Linnemannia</taxon>
    </lineage>
</organism>